<organism evidence="2 3">
    <name type="scientific">Mycteria americana</name>
    <name type="common">Wood stork</name>
    <dbReference type="NCBI Taxonomy" id="33587"/>
    <lineage>
        <taxon>Eukaryota</taxon>
        <taxon>Metazoa</taxon>
        <taxon>Chordata</taxon>
        <taxon>Craniata</taxon>
        <taxon>Vertebrata</taxon>
        <taxon>Euteleostomi</taxon>
        <taxon>Archelosauria</taxon>
        <taxon>Archosauria</taxon>
        <taxon>Dinosauria</taxon>
        <taxon>Saurischia</taxon>
        <taxon>Theropoda</taxon>
        <taxon>Coelurosauria</taxon>
        <taxon>Aves</taxon>
        <taxon>Neognathae</taxon>
        <taxon>Neoaves</taxon>
        <taxon>Aequornithes</taxon>
        <taxon>Ciconiiformes</taxon>
        <taxon>Ciconiidae</taxon>
        <taxon>Mycteria</taxon>
    </lineage>
</organism>
<name>A0AAN7N2I2_MYCAM</name>
<feature type="non-terminal residue" evidence="2">
    <location>
        <position position="74"/>
    </location>
</feature>
<evidence type="ECO:0000313" key="3">
    <source>
        <dbReference type="Proteomes" id="UP001333110"/>
    </source>
</evidence>
<evidence type="ECO:0000313" key="2">
    <source>
        <dbReference type="EMBL" id="KAK4818400.1"/>
    </source>
</evidence>
<sequence length="74" mass="8613">MRSAEQREGCRMPRSRALQRGGEPPSAAWMGNLAGLLPRYSLREPDPYQPVVRDWTVPEVLNGCFCCQERRWHR</sequence>
<feature type="region of interest" description="Disordered" evidence="1">
    <location>
        <begin position="1"/>
        <end position="24"/>
    </location>
</feature>
<keyword evidence="3" id="KW-1185">Reference proteome</keyword>
<accession>A0AAN7N2I2</accession>
<feature type="compositionally biased region" description="Basic and acidic residues" evidence="1">
    <location>
        <begin position="1"/>
        <end position="11"/>
    </location>
</feature>
<dbReference type="AlphaFoldDB" id="A0AAN7N2I2"/>
<proteinExistence type="predicted"/>
<gene>
    <name evidence="2" type="ORF">QYF61_012321</name>
</gene>
<protein>
    <submittedName>
        <fullName evidence="2">Uncharacterized protein</fullName>
    </submittedName>
</protein>
<dbReference type="EMBL" id="JAUNZN010000007">
    <property type="protein sequence ID" value="KAK4818400.1"/>
    <property type="molecule type" value="Genomic_DNA"/>
</dbReference>
<comment type="caution">
    <text evidence="2">The sequence shown here is derived from an EMBL/GenBank/DDBJ whole genome shotgun (WGS) entry which is preliminary data.</text>
</comment>
<dbReference type="Proteomes" id="UP001333110">
    <property type="component" value="Unassembled WGS sequence"/>
</dbReference>
<reference evidence="2 3" key="1">
    <citation type="journal article" date="2023" name="J. Hered.">
        <title>Chromosome-level genome of the wood stork (Mycteria americana) provides insight into avian chromosome evolution.</title>
        <authorList>
            <person name="Flamio R. Jr."/>
            <person name="Ramstad K.M."/>
        </authorList>
    </citation>
    <scope>NUCLEOTIDE SEQUENCE [LARGE SCALE GENOMIC DNA]</scope>
    <source>
        <strain evidence="2">JAX WOST 10</strain>
    </source>
</reference>
<evidence type="ECO:0000256" key="1">
    <source>
        <dbReference type="SAM" id="MobiDB-lite"/>
    </source>
</evidence>